<organism evidence="1 2">
    <name type="scientific">Klebsiella pneumoniae</name>
    <dbReference type="NCBI Taxonomy" id="573"/>
    <lineage>
        <taxon>Bacteria</taxon>
        <taxon>Pseudomonadati</taxon>
        <taxon>Pseudomonadota</taxon>
        <taxon>Gammaproteobacteria</taxon>
        <taxon>Enterobacterales</taxon>
        <taxon>Enterobacteriaceae</taxon>
        <taxon>Klebsiella/Raoultella group</taxon>
        <taxon>Klebsiella</taxon>
        <taxon>Klebsiella pneumoniae complex</taxon>
    </lineage>
</organism>
<evidence type="ECO:0000313" key="1">
    <source>
        <dbReference type="EMBL" id="MBD3716336.1"/>
    </source>
</evidence>
<gene>
    <name evidence="1" type="ORF">IE979_22560</name>
</gene>
<reference evidence="1" key="1">
    <citation type="submission" date="2020-07" db="EMBL/GenBank/DDBJ databases">
        <title>Clinical and genomic characterization of carbapenemase-producing Enterobacterales causing secondary infections during the COVID-19 crisis at a New York City hospital.</title>
        <authorList>
            <person name="Gomez-Simmonds A."/>
            <person name="Annavajhala M.K."/>
            <person name="Uhlemann A.-C."/>
        </authorList>
    </citation>
    <scope>NUCLEOTIDE SEQUENCE</scope>
    <source>
        <strain evidence="1">KP1827</strain>
    </source>
</reference>
<sequence>MITGDGELAEGSNWEAATGGCTLRPWIIWSLLMIRTTSSWPGRRAKS</sequence>
<protein>
    <submittedName>
        <fullName evidence="1">Uncharacterized protein</fullName>
    </submittedName>
</protein>
<proteinExistence type="predicted"/>
<comment type="caution">
    <text evidence="1">The sequence shown here is derived from an EMBL/GenBank/DDBJ whole genome shotgun (WGS) entry which is preliminary data.</text>
</comment>
<dbReference type="AlphaFoldDB" id="A0A927HQN4"/>
<accession>A0A927HQN4</accession>
<name>A0A927HQN4_KLEPN</name>
<dbReference type="Proteomes" id="UP000639195">
    <property type="component" value="Unassembled WGS sequence"/>
</dbReference>
<evidence type="ECO:0000313" key="2">
    <source>
        <dbReference type="Proteomes" id="UP000639195"/>
    </source>
</evidence>
<dbReference type="EMBL" id="JACXSW010000013">
    <property type="protein sequence ID" value="MBD3716336.1"/>
    <property type="molecule type" value="Genomic_DNA"/>
</dbReference>